<organism evidence="9 10">
    <name type="scientific">Paenibacillus sophorae</name>
    <dbReference type="NCBI Taxonomy" id="1333845"/>
    <lineage>
        <taxon>Bacteria</taxon>
        <taxon>Bacillati</taxon>
        <taxon>Bacillota</taxon>
        <taxon>Bacilli</taxon>
        <taxon>Bacillales</taxon>
        <taxon>Paenibacillaceae</taxon>
        <taxon>Paenibacillus</taxon>
    </lineage>
</organism>
<evidence type="ECO:0000256" key="7">
    <source>
        <dbReference type="SAM" id="Phobius"/>
    </source>
</evidence>
<feature type="transmembrane region" description="Helical" evidence="7">
    <location>
        <begin position="124"/>
        <end position="149"/>
    </location>
</feature>
<evidence type="ECO:0000256" key="4">
    <source>
        <dbReference type="ARBA" id="ARBA00022692"/>
    </source>
</evidence>
<dbReference type="EMBL" id="CP076607">
    <property type="protein sequence ID" value="QWU13214.1"/>
    <property type="molecule type" value="Genomic_DNA"/>
</dbReference>
<dbReference type="InterPro" id="IPR036259">
    <property type="entry name" value="MFS_trans_sf"/>
</dbReference>
<sequence length="419" mass="45897">MCYLYYTTLTRCRVKLSELKNSCRDFLDSLNYSLFFITVGVFGIINTELGIVGVLPMVMNKYHVSAVSAGMLVSSFAFIIAIFGPWMTLLLSRPNQKRVLMGIMALFAGSNFVSSFAPSFEILLLFRILPAFFHPVYFSIAFAMAGALSQKEEAAKASAKVFLGVSIGMVLGIPLNSYIANQLSLSTSFLFSAIVNGIACIGIGIMVPSPSAKINHLSFGNQLGILRKPSLLLNMAANCFIFSSMFSVYSYFSEYLTQRFEMNGAFISLMLVVFGISGVLGNWYAGKLLTFQMVKTVLFYPVALGFCYLLLYFVSSSVIPVIAAILLWGAVHTSGLIVSQIWLTSEAQEAPEFANSLYVSFSNLGVTLGTAVGGWFISDLGINEIIRSGLVFAALALICITVKIVWFRETPRHTIDPKH</sequence>
<keyword evidence="10" id="KW-1185">Reference proteome</keyword>
<feature type="domain" description="Major facilitator superfamily (MFS) profile" evidence="8">
    <location>
        <begin position="33"/>
        <end position="411"/>
    </location>
</feature>
<dbReference type="Pfam" id="PF07690">
    <property type="entry name" value="MFS_1"/>
    <property type="match status" value="1"/>
</dbReference>
<evidence type="ECO:0000313" key="10">
    <source>
        <dbReference type="Proteomes" id="UP000683429"/>
    </source>
</evidence>
<feature type="transmembrane region" description="Helical" evidence="7">
    <location>
        <begin position="321"/>
        <end position="343"/>
    </location>
</feature>
<feature type="transmembrane region" description="Helical" evidence="7">
    <location>
        <begin position="231"/>
        <end position="252"/>
    </location>
</feature>
<evidence type="ECO:0000256" key="5">
    <source>
        <dbReference type="ARBA" id="ARBA00022989"/>
    </source>
</evidence>
<gene>
    <name evidence="9" type="ORF">KP014_14415</name>
</gene>
<keyword evidence="6 7" id="KW-0472">Membrane</keyword>
<keyword evidence="2" id="KW-0813">Transport</keyword>
<dbReference type="SUPFAM" id="SSF103473">
    <property type="entry name" value="MFS general substrate transporter"/>
    <property type="match status" value="1"/>
</dbReference>
<dbReference type="PANTHER" id="PTHR43124">
    <property type="entry name" value="PURINE EFFLUX PUMP PBUE"/>
    <property type="match status" value="1"/>
</dbReference>
<feature type="transmembrane region" description="Helical" evidence="7">
    <location>
        <begin position="34"/>
        <end position="58"/>
    </location>
</feature>
<feature type="transmembrane region" description="Helical" evidence="7">
    <location>
        <begin position="297"/>
        <end position="315"/>
    </location>
</feature>
<dbReference type="Proteomes" id="UP000683429">
    <property type="component" value="Chromosome"/>
</dbReference>
<evidence type="ECO:0000256" key="3">
    <source>
        <dbReference type="ARBA" id="ARBA00022475"/>
    </source>
</evidence>
<dbReference type="PANTHER" id="PTHR43124:SF3">
    <property type="entry name" value="CHLORAMPHENICOL EFFLUX PUMP RV0191"/>
    <property type="match status" value="1"/>
</dbReference>
<evidence type="ECO:0000313" key="9">
    <source>
        <dbReference type="EMBL" id="QWU13214.1"/>
    </source>
</evidence>
<evidence type="ECO:0000256" key="6">
    <source>
        <dbReference type="ARBA" id="ARBA00023136"/>
    </source>
</evidence>
<keyword evidence="3" id="KW-1003">Cell membrane</keyword>
<dbReference type="Gene3D" id="1.20.1250.20">
    <property type="entry name" value="MFS general substrate transporter like domains"/>
    <property type="match status" value="2"/>
</dbReference>
<feature type="transmembrane region" description="Helical" evidence="7">
    <location>
        <begin position="64"/>
        <end position="87"/>
    </location>
</feature>
<evidence type="ECO:0000256" key="1">
    <source>
        <dbReference type="ARBA" id="ARBA00004651"/>
    </source>
</evidence>
<feature type="transmembrane region" description="Helical" evidence="7">
    <location>
        <begin position="389"/>
        <end position="407"/>
    </location>
</feature>
<comment type="subcellular location">
    <subcellularLocation>
        <location evidence="1">Cell membrane</location>
        <topology evidence="1">Multi-pass membrane protein</topology>
    </subcellularLocation>
</comment>
<reference evidence="9 10" key="1">
    <citation type="submission" date="2021-06" db="EMBL/GenBank/DDBJ databases">
        <title>Whole genome sequence of Paenibacillus sophorae DSM23020 for comparative genomics.</title>
        <authorList>
            <person name="Kim M.-J."/>
            <person name="Lee G."/>
            <person name="Shin J.-H."/>
        </authorList>
    </citation>
    <scope>NUCLEOTIDE SEQUENCE [LARGE SCALE GENOMIC DNA]</scope>
    <source>
        <strain evidence="9 10">DSM 23020</strain>
    </source>
</reference>
<feature type="transmembrane region" description="Helical" evidence="7">
    <location>
        <begin position="161"/>
        <end position="179"/>
    </location>
</feature>
<dbReference type="PROSITE" id="PS50850">
    <property type="entry name" value="MFS"/>
    <property type="match status" value="1"/>
</dbReference>
<keyword evidence="5 7" id="KW-1133">Transmembrane helix</keyword>
<feature type="transmembrane region" description="Helical" evidence="7">
    <location>
        <begin position="185"/>
        <end position="210"/>
    </location>
</feature>
<keyword evidence="4 7" id="KW-0812">Transmembrane</keyword>
<dbReference type="InterPro" id="IPR050189">
    <property type="entry name" value="MFS_Efflux_Transporters"/>
</dbReference>
<accession>A0ABX8H5N5</accession>
<feature type="transmembrane region" description="Helical" evidence="7">
    <location>
        <begin position="264"/>
        <end position="285"/>
    </location>
</feature>
<dbReference type="CDD" id="cd17324">
    <property type="entry name" value="MFS_NepI_like"/>
    <property type="match status" value="1"/>
</dbReference>
<evidence type="ECO:0000259" key="8">
    <source>
        <dbReference type="PROSITE" id="PS50850"/>
    </source>
</evidence>
<dbReference type="InterPro" id="IPR020846">
    <property type="entry name" value="MFS_dom"/>
</dbReference>
<protein>
    <submittedName>
        <fullName evidence="9">MFS transporter</fullName>
    </submittedName>
</protein>
<feature type="transmembrane region" description="Helical" evidence="7">
    <location>
        <begin position="355"/>
        <end position="377"/>
    </location>
</feature>
<feature type="transmembrane region" description="Helical" evidence="7">
    <location>
        <begin position="99"/>
        <end position="118"/>
    </location>
</feature>
<proteinExistence type="predicted"/>
<evidence type="ECO:0000256" key="2">
    <source>
        <dbReference type="ARBA" id="ARBA00022448"/>
    </source>
</evidence>
<name>A0ABX8H5N5_9BACL</name>
<dbReference type="InterPro" id="IPR011701">
    <property type="entry name" value="MFS"/>
</dbReference>